<keyword evidence="1" id="KW-0808">Transferase</keyword>
<gene>
    <name evidence="1" type="ORF">GGQ61_002035</name>
</gene>
<protein>
    <submittedName>
        <fullName evidence="1">GrpB-like predicted nucleotidyltransferase (UPF0157 family)</fullName>
    </submittedName>
</protein>
<dbReference type="Pfam" id="PF04229">
    <property type="entry name" value="GrpB"/>
    <property type="match status" value="1"/>
</dbReference>
<dbReference type="Gene3D" id="3.30.460.10">
    <property type="entry name" value="Beta Polymerase, domain 2"/>
    <property type="match status" value="1"/>
</dbReference>
<dbReference type="Proteomes" id="UP000530564">
    <property type="component" value="Unassembled WGS sequence"/>
</dbReference>
<dbReference type="AlphaFoldDB" id="A0A839ZYU2"/>
<dbReference type="InterPro" id="IPR007344">
    <property type="entry name" value="GrpB/CoaE"/>
</dbReference>
<accession>A0A839ZYU2</accession>
<organism evidence="1 2">
    <name type="scientific">Phenylobacterium haematophilum</name>
    <dbReference type="NCBI Taxonomy" id="98513"/>
    <lineage>
        <taxon>Bacteria</taxon>
        <taxon>Pseudomonadati</taxon>
        <taxon>Pseudomonadota</taxon>
        <taxon>Alphaproteobacteria</taxon>
        <taxon>Caulobacterales</taxon>
        <taxon>Caulobacteraceae</taxon>
        <taxon>Phenylobacterium</taxon>
    </lineage>
</organism>
<proteinExistence type="predicted"/>
<dbReference type="GO" id="GO:0016740">
    <property type="term" value="F:transferase activity"/>
    <property type="evidence" value="ECO:0007669"/>
    <property type="project" value="UniProtKB-KW"/>
</dbReference>
<dbReference type="SUPFAM" id="SSF81301">
    <property type="entry name" value="Nucleotidyltransferase"/>
    <property type="match status" value="1"/>
</dbReference>
<dbReference type="RefSeq" id="WP_183772070.1">
    <property type="nucleotide sequence ID" value="NZ_JACIDK010000002.1"/>
</dbReference>
<dbReference type="InterPro" id="IPR043519">
    <property type="entry name" value="NT_sf"/>
</dbReference>
<name>A0A839ZYU2_9CAUL</name>
<evidence type="ECO:0000313" key="2">
    <source>
        <dbReference type="Proteomes" id="UP000530564"/>
    </source>
</evidence>
<dbReference type="EMBL" id="JACIDK010000002">
    <property type="protein sequence ID" value="MBB3891318.1"/>
    <property type="molecule type" value="Genomic_DNA"/>
</dbReference>
<reference evidence="1 2" key="1">
    <citation type="submission" date="2020-08" db="EMBL/GenBank/DDBJ databases">
        <title>Genomic Encyclopedia of Type Strains, Phase IV (KMG-IV): sequencing the most valuable type-strain genomes for metagenomic binning, comparative biology and taxonomic classification.</title>
        <authorList>
            <person name="Goeker M."/>
        </authorList>
    </citation>
    <scope>NUCLEOTIDE SEQUENCE [LARGE SCALE GENOMIC DNA]</scope>
    <source>
        <strain evidence="1 2">DSM 21793</strain>
    </source>
</reference>
<dbReference type="PANTHER" id="PTHR34822">
    <property type="entry name" value="GRPB DOMAIN PROTEIN (AFU_ORTHOLOGUE AFUA_1G01530)"/>
    <property type="match status" value="1"/>
</dbReference>
<keyword evidence="2" id="KW-1185">Reference proteome</keyword>
<sequence>MAYGLGLERTENRLAASHPQWGQAFAEEAARIRAAVGADIVALEHYGSTSVPGLSAKPIIDLLIGVADLSVADRHAPVMIALGYDDAGDGGVEGHRIFGKGAARTHLAHFVVHDGPEWIATLQFRDRLRADPALRDAYGRLKAQLVAEHPTDRAAYTAGKAAFVQAALAR</sequence>
<evidence type="ECO:0000313" key="1">
    <source>
        <dbReference type="EMBL" id="MBB3891318.1"/>
    </source>
</evidence>
<comment type="caution">
    <text evidence="1">The sequence shown here is derived from an EMBL/GenBank/DDBJ whole genome shotgun (WGS) entry which is preliminary data.</text>
</comment>
<dbReference type="PANTHER" id="PTHR34822:SF1">
    <property type="entry name" value="GRPB FAMILY PROTEIN"/>
    <property type="match status" value="1"/>
</dbReference>